<reference evidence="1" key="1">
    <citation type="submission" date="2021-03" db="EMBL/GenBank/DDBJ databases">
        <title>Whole genome sequence of Streptomyces bomunensis MMS17-BM035.</title>
        <authorList>
            <person name="Lee J.H."/>
        </authorList>
    </citation>
    <scope>NUCLEOTIDE SEQUENCE</scope>
    <source>
        <strain evidence="1">MMS17-BM035</strain>
    </source>
</reference>
<evidence type="ECO:0000313" key="1">
    <source>
        <dbReference type="EMBL" id="MBP0460878.1"/>
    </source>
</evidence>
<organism evidence="1 2">
    <name type="scientific">Streptomyces montanisoli</name>
    <dbReference type="NCBI Taxonomy" id="2798581"/>
    <lineage>
        <taxon>Bacteria</taxon>
        <taxon>Bacillati</taxon>
        <taxon>Actinomycetota</taxon>
        <taxon>Actinomycetes</taxon>
        <taxon>Kitasatosporales</taxon>
        <taxon>Streptomycetaceae</taxon>
        <taxon>Streptomyces</taxon>
    </lineage>
</organism>
<comment type="caution">
    <text evidence="1">The sequence shown here is derived from an EMBL/GenBank/DDBJ whole genome shotgun (WGS) entry which is preliminary data.</text>
</comment>
<sequence length="76" mass="8360">MVSNERTAPDIGDLAKDSARKKVGVLVDRVAGRYLMRPVAGGLEWEVEPGRIERLTAREELSARNEARNAASRQGL</sequence>
<dbReference type="EMBL" id="JAGIQL010000140">
    <property type="protein sequence ID" value="MBP0460878.1"/>
    <property type="molecule type" value="Genomic_DNA"/>
</dbReference>
<keyword evidence="2" id="KW-1185">Reference proteome</keyword>
<evidence type="ECO:0000313" key="2">
    <source>
        <dbReference type="Proteomes" id="UP000670475"/>
    </source>
</evidence>
<accession>A0A940MM06</accession>
<dbReference type="RefSeq" id="WP_209343655.1">
    <property type="nucleotide sequence ID" value="NZ_JAGIQL010000140.1"/>
</dbReference>
<gene>
    <name evidence="1" type="ORF">JFN87_25900</name>
</gene>
<dbReference type="AlphaFoldDB" id="A0A940MM06"/>
<protein>
    <submittedName>
        <fullName evidence="1">Uncharacterized protein</fullName>
    </submittedName>
</protein>
<dbReference type="Proteomes" id="UP000670475">
    <property type="component" value="Unassembled WGS sequence"/>
</dbReference>
<proteinExistence type="predicted"/>
<name>A0A940MM06_9ACTN</name>